<keyword evidence="1" id="KW-0732">Signal</keyword>
<sequence>MLLCFFTLSLATAITQAARAQSAEDQRFQVELILEDGGRELSCKINSAALSIARYPAGSTFSAAAPDTTITQRPVTTATAENMMGDAVFINIDAPTFPAEMLKALTKRQAQLTGKIVVTDTYSRTIAKTINFDKALLNSFSDQILAYGYAGHMGNMTIAFTCKTVTINGTVIEP</sequence>
<evidence type="ECO:0008006" key="4">
    <source>
        <dbReference type="Google" id="ProtNLM"/>
    </source>
</evidence>
<keyword evidence="3" id="KW-1185">Reference proteome</keyword>
<evidence type="ECO:0000313" key="2">
    <source>
        <dbReference type="EMBL" id="WDF70166.1"/>
    </source>
</evidence>
<feature type="signal peptide" evidence="1">
    <location>
        <begin position="1"/>
        <end position="17"/>
    </location>
</feature>
<dbReference type="Proteomes" id="UP001221558">
    <property type="component" value="Chromosome"/>
</dbReference>
<evidence type="ECO:0000313" key="3">
    <source>
        <dbReference type="Proteomes" id="UP001221558"/>
    </source>
</evidence>
<protein>
    <recommendedName>
        <fullName evidence="4">YceI family protein</fullName>
    </recommendedName>
</protein>
<dbReference type="RefSeq" id="WP_274268875.1">
    <property type="nucleotide sequence ID" value="NZ_CP117880.1"/>
</dbReference>
<feature type="chain" id="PRO_5045190237" description="YceI family protein" evidence="1">
    <location>
        <begin position="18"/>
        <end position="174"/>
    </location>
</feature>
<accession>A0ABY7WP17</accession>
<proteinExistence type="predicted"/>
<organism evidence="2 3">
    <name type="scientific">Sphingobacterium oryzagri</name>
    <dbReference type="NCBI Taxonomy" id="3025669"/>
    <lineage>
        <taxon>Bacteria</taxon>
        <taxon>Pseudomonadati</taxon>
        <taxon>Bacteroidota</taxon>
        <taxon>Sphingobacteriia</taxon>
        <taxon>Sphingobacteriales</taxon>
        <taxon>Sphingobacteriaceae</taxon>
        <taxon>Sphingobacterium</taxon>
    </lineage>
</organism>
<gene>
    <name evidence="2" type="ORF">PQ465_07250</name>
</gene>
<dbReference type="EMBL" id="CP117880">
    <property type="protein sequence ID" value="WDF70166.1"/>
    <property type="molecule type" value="Genomic_DNA"/>
</dbReference>
<evidence type="ECO:0000256" key="1">
    <source>
        <dbReference type="SAM" id="SignalP"/>
    </source>
</evidence>
<reference evidence="2 3" key="1">
    <citation type="submission" date="2023-02" db="EMBL/GenBank/DDBJ databases">
        <title>Genome sequence of Sphingobacterium sp. KACC 22765.</title>
        <authorList>
            <person name="Kim S."/>
            <person name="Heo J."/>
            <person name="Kwon S.-W."/>
        </authorList>
    </citation>
    <scope>NUCLEOTIDE SEQUENCE [LARGE SCALE GENOMIC DNA]</scope>
    <source>
        <strain evidence="2 3">KACC 22765</strain>
    </source>
</reference>
<name>A0ABY7WP17_9SPHI</name>